<reference evidence="5" key="1">
    <citation type="submission" date="2022-01" db="EMBL/GenBank/DDBJ databases">
        <authorList>
            <person name="Braso-Vives M."/>
        </authorList>
    </citation>
    <scope>NUCLEOTIDE SEQUENCE</scope>
</reference>
<feature type="region of interest" description="Disordered" evidence="2">
    <location>
        <begin position="1371"/>
        <end position="1493"/>
    </location>
</feature>
<feature type="domain" description="DUF4062" evidence="3">
    <location>
        <begin position="25"/>
        <end position="107"/>
    </location>
</feature>
<dbReference type="Pfam" id="PF24883">
    <property type="entry name" value="NPHP3_N"/>
    <property type="match status" value="1"/>
</dbReference>
<evidence type="ECO:0000256" key="1">
    <source>
        <dbReference type="ARBA" id="ARBA00022737"/>
    </source>
</evidence>
<dbReference type="InterPro" id="IPR027417">
    <property type="entry name" value="P-loop_NTPase"/>
</dbReference>
<name>A0A8K0ETP9_BRALA</name>
<feature type="compositionally biased region" description="Low complexity" evidence="2">
    <location>
        <begin position="1245"/>
        <end position="1256"/>
    </location>
</feature>
<dbReference type="Proteomes" id="UP000838412">
    <property type="component" value="Chromosome 5"/>
</dbReference>
<gene>
    <name evidence="5" type="primary">TEP1</name>
    <name evidence="5" type="ORF">BLAG_LOCUS19599</name>
</gene>
<feature type="region of interest" description="Disordered" evidence="2">
    <location>
        <begin position="1198"/>
        <end position="1277"/>
    </location>
</feature>
<dbReference type="PANTHER" id="PTHR19860">
    <property type="entry name" value="DDB1- AND CUL4-ASSOCIATED FACTOR 12-RELATED"/>
    <property type="match status" value="1"/>
</dbReference>
<dbReference type="Pfam" id="PF13271">
    <property type="entry name" value="DUF4062"/>
    <property type="match status" value="1"/>
</dbReference>
<proteinExistence type="predicted"/>
<dbReference type="SUPFAM" id="SSF48452">
    <property type="entry name" value="TPR-like"/>
    <property type="match status" value="2"/>
</dbReference>
<sequence length="1589" mass="179421">MPPPLVRSISNVKRQFSYRQPIKPFVSSTFVDFQEERDYLVKRIFPTLDAICRDRGTNFTPIDLRWGINNNQANSGQVVKLCLDYINRCTPFFICLLGDRYGSHRPETADPLPKALEDLPADASWMDKNFVVAAQGGHGWVLQEAHQTCSITELEIIQASSLNDNEHCYFYFRDSTKLDERLADLPKDKQEEKLQEYAPETEYAEIRVRDLKERLINKGLPVRYFSTVEELGRMLLEDWTKVIDSLYPPVDDFLDVGGESFRQWAAHESFAETRRRIFVSTPELERLNNQLDEHALSGATQPLAEDFLTRTRCLDNSFRSRPPSGPGYKSIVMLVGERGCGKTAMVANWVKNFASSTADIVVVSHYVGASAESTDVGSFLRRCTQELRNEFAGAPSDMASTTQDLSDFHRTCEAFLAALTLGPSVLVLDGIDELNSTYGMTTQQVKEFTWLPYPLPPQCRIIVTTTRSDLTYKALVNRPDVSDLAVPLLAGSPSKSSVIEEHLAEHCKCLDPTQLQRIVECKLSNRPLFLFVLANELCVIGQQQRLDTQLEVYLEATSIRDLWVSIIHRWAKDYGWLSRKEQTIERGSRGWVADALRLIAVSRNGLQESEILGALELLGYKDDYKVAAFDWALFRSCAQDALFERPGGLLNFFHQDIREAVECSLLGTVTSTASKSSFSFPTMHEHVRNKYHAVLAEFFSRQPHSDRRVDELPWHLEMSGEVGRLCKVLSEPGMFLAMWGDSRQSSMLRLDLVRYWKFLTQAGYDPGEVYGRMVRKITGDNESTAEADGRLSRTVSVVISEPPVWQDPSNSDIDPRSLSPTGKLHSCLTTIKEGSDQASVSNASQSSMGAVLSIATSFGSLAGGRSDDDGFDPTPEERAMDIESTFLTESRVAHLDMEEEREEIKEMTQYEVAALACHAGQFLNEIGKFQNAEEMLHKAHDQLQNADSPGLVEQQLLCKVEENIGNLYLFQLKTEEAEDWYWKALGTINSIQEEDAEHMAKMIETKGRLLDQLGNMKTYSSCFAESDQLLQEARDHMESACSIPGLASVQHHMGVLKMRRRQYHLAEECLREALTTRERWYGTFHPMVADVLNDLAGLLADRNNKKGFNRREAETLYRRALRIREQCLGSNHLLVATTLFHLGKLLKVDGAQHVKREAVKCLRQSLDIRTKLLGPEHPITRAVRNSLRDVESQISTGLYDFSTKKQPDARSRDRPYSHMSWHEQDIVQFEQKQQGKKNRRQEQYGGSRRPSSNPSGIWRTQSAMSCPNGRDTVMSRATREIPRVHSAGSERNRMDVPPQGFEREDAPWREFQESPPREPQWEESVRQEDFKGDQSLFREGSVSIHYFNTKSSVSEFASRMTVVSRNTNLSRLSRSSHVSHKSSCHIPSAHSVDESNVKSVHGPHSTLQTLLDEPPKPRENVKKSGVQHKSAWYHVPGRYPTYKEPLPRKRSQKRVKKLNRGTDTTLDQQLHPIDESPSSEGGSSAESEKWGSDGVEAAEAGIQELQVVGEGKESQAEANMQSGSAKFAEQCQETSPEADNETVLTGDPTTVETGKKGTAKTSRNLRIVEPERVAKEAIASRHYQFPAVH</sequence>
<protein>
    <submittedName>
        <fullName evidence="5">TEP1 protein</fullName>
    </submittedName>
</protein>
<dbReference type="Gene3D" id="1.25.40.10">
    <property type="entry name" value="Tetratricopeptide repeat domain"/>
    <property type="match status" value="3"/>
</dbReference>
<dbReference type="InterPro" id="IPR011990">
    <property type="entry name" value="TPR-like_helical_dom_sf"/>
</dbReference>
<evidence type="ECO:0000313" key="5">
    <source>
        <dbReference type="EMBL" id="CAH1265695.1"/>
    </source>
</evidence>
<keyword evidence="6" id="KW-1185">Reference proteome</keyword>
<dbReference type="InterPro" id="IPR051191">
    <property type="entry name" value="DCAF12"/>
</dbReference>
<dbReference type="InterPro" id="IPR025139">
    <property type="entry name" value="DUF4062"/>
</dbReference>
<organism evidence="5 6">
    <name type="scientific">Branchiostoma lanceolatum</name>
    <name type="common">Common lancelet</name>
    <name type="synonym">Amphioxus lanceolatum</name>
    <dbReference type="NCBI Taxonomy" id="7740"/>
    <lineage>
        <taxon>Eukaryota</taxon>
        <taxon>Metazoa</taxon>
        <taxon>Chordata</taxon>
        <taxon>Cephalochordata</taxon>
        <taxon>Leptocardii</taxon>
        <taxon>Amphioxiformes</taxon>
        <taxon>Branchiostomatidae</taxon>
        <taxon>Branchiostoma</taxon>
    </lineage>
</organism>
<dbReference type="SUPFAM" id="SSF52540">
    <property type="entry name" value="P-loop containing nucleoside triphosphate hydrolases"/>
    <property type="match status" value="1"/>
</dbReference>
<evidence type="ECO:0000259" key="4">
    <source>
        <dbReference type="Pfam" id="PF24883"/>
    </source>
</evidence>
<dbReference type="Gene3D" id="3.40.50.300">
    <property type="entry name" value="P-loop containing nucleotide triphosphate hydrolases"/>
    <property type="match status" value="1"/>
</dbReference>
<dbReference type="PANTHER" id="PTHR19860:SF18">
    <property type="entry name" value="DUF4062 DOMAIN-CONTAINING PROTEIN"/>
    <property type="match status" value="1"/>
</dbReference>
<dbReference type="OrthoDB" id="2325716at2759"/>
<keyword evidence="1" id="KW-0677">Repeat</keyword>
<evidence type="ECO:0000313" key="6">
    <source>
        <dbReference type="Proteomes" id="UP000838412"/>
    </source>
</evidence>
<feature type="compositionally biased region" description="Basic and acidic residues" evidence="2">
    <location>
        <begin position="1202"/>
        <end position="1225"/>
    </location>
</feature>
<dbReference type="EMBL" id="OV696690">
    <property type="protein sequence ID" value="CAH1265695.1"/>
    <property type="molecule type" value="Genomic_DNA"/>
</dbReference>
<feature type="region of interest" description="Disordered" evidence="2">
    <location>
        <begin position="1509"/>
        <end position="1564"/>
    </location>
</feature>
<evidence type="ECO:0000256" key="2">
    <source>
        <dbReference type="SAM" id="MobiDB-lite"/>
    </source>
</evidence>
<accession>A0A8K0ETP9</accession>
<dbReference type="GO" id="GO:0080008">
    <property type="term" value="C:Cul4-RING E3 ubiquitin ligase complex"/>
    <property type="evidence" value="ECO:0007669"/>
    <property type="project" value="TreeGrafter"/>
</dbReference>
<evidence type="ECO:0000259" key="3">
    <source>
        <dbReference type="Pfam" id="PF13271"/>
    </source>
</evidence>
<feature type="compositionally biased region" description="Basic and acidic residues" evidence="2">
    <location>
        <begin position="1413"/>
        <end position="1422"/>
    </location>
</feature>
<feature type="compositionally biased region" description="Basic residues" evidence="2">
    <location>
        <begin position="1448"/>
        <end position="1459"/>
    </location>
</feature>
<feature type="compositionally biased region" description="Low complexity" evidence="2">
    <location>
        <begin position="1475"/>
        <end position="1485"/>
    </location>
</feature>
<dbReference type="Pfam" id="PF13424">
    <property type="entry name" value="TPR_12"/>
    <property type="match status" value="1"/>
</dbReference>
<dbReference type="Pfam" id="PF13374">
    <property type="entry name" value="TPR_10"/>
    <property type="match status" value="1"/>
</dbReference>
<dbReference type="InterPro" id="IPR056884">
    <property type="entry name" value="NPHP3-like_N"/>
</dbReference>
<feature type="domain" description="Nephrocystin 3-like N-terminal" evidence="4">
    <location>
        <begin position="327"/>
        <end position="449"/>
    </location>
</feature>